<sequence>MNSIFSSFDALSAEFLGKSVNYFTSKSPAPAAAADYSLVDQKKVKHETDGNAARRRSKAECSARWAPEFDRLHCFESMGFEASVFVNKDMLQNTTFGCKLVATAEDDRLVAKYAVLVKKRMEIENRLVQKLGR</sequence>
<reference evidence="1 2" key="2">
    <citation type="journal article" date="2022" name="Mol. Ecol. Resour.">
        <title>The genomes of chicory, endive, great burdock and yacon provide insights into Asteraceae paleo-polyploidization history and plant inulin production.</title>
        <authorList>
            <person name="Fan W."/>
            <person name="Wang S."/>
            <person name="Wang H."/>
            <person name="Wang A."/>
            <person name="Jiang F."/>
            <person name="Liu H."/>
            <person name="Zhao H."/>
            <person name="Xu D."/>
            <person name="Zhang Y."/>
        </authorList>
    </citation>
    <scope>NUCLEOTIDE SEQUENCE [LARGE SCALE GENOMIC DNA]</scope>
    <source>
        <strain evidence="2">cv. Yunnan</strain>
        <tissue evidence="1">Leaves</tissue>
    </source>
</reference>
<reference evidence="2" key="1">
    <citation type="journal article" date="2022" name="Mol. Ecol. Resour.">
        <title>The genomes of chicory, endive, great burdock and yacon provide insights into Asteraceae palaeo-polyploidization history and plant inulin production.</title>
        <authorList>
            <person name="Fan W."/>
            <person name="Wang S."/>
            <person name="Wang H."/>
            <person name="Wang A."/>
            <person name="Jiang F."/>
            <person name="Liu H."/>
            <person name="Zhao H."/>
            <person name="Xu D."/>
            <person name="Zhang Y."/>
        </authorList>
    </citation>
    <scope>NUCLEOTIDE SEQUENCE [LARGE SCALE GENOMIC DNA]</scope>
    <source>
        <strain evidence="2">cv. Yunnan</strain>
    </source>
</reference>
<dbReference type="Proteomes" id="UP001056120">
    <property type="component" value="Linkage Group LG25"/>
</dbReference>
<organism evidence="1 2">
    <name type="scientific">Smallanthus sonchifolius</name>
    <dbReference type="NCBI Taxonomy" id="185202"/>
    <lineage>
        <taxon>Eukaryota</taxon>
        <taxon>Viridiplantae</taxon>
        <taxon>Streptophyta</taxon>
        <taxon>Embryophyta</taxon>
        <taxon>Tracheophyta</taxon>
        <taxon>Spermatophyta</taxon>
        <taxon>Magnoliopsida</taxon>
        <taxon>eudicotyledons</taxon>
        <taxon>Gunneridae</taxon>
        <taxon>Pentapetalae</taxon>
        <taxon>asterids</taxon>
        <taxon>campanulids</taxon>
        <taxon>Asterales</taxon>
        <taxon>Asteraceae</taxon>
        <taxon>Asteroideae</taxon>
        <taxon>Heliantheae alliance</taxon>
        <taxon>Millerieae</taxon>
        <taxon>Smallanthus</taxon>
    </lineage>
</organism>
<dbReference type="EMBL" id="CM042042">
    <property type="protein sequence ID" value="KAI3703494.1"/>
    <property type="molecule type" value="Genomic_DNA"/>
</dbReference>
<accession>A0ACB9A1K4</accession>
<evidence type="ECO:0000313" key="2">
    <source>
        <dbReference type="Proteomes" id="UP001056120"/>
    </source>
</evidence>
<protein>
    <submittedName>
        <fullName evidence="1">Uncharacterized protein</fullName>
    </submittedName>
</protein>
<gene>
    <name evidence="1" type="ORF">L1987_73613</name>
</gene>
<evidence type="ECO:0000313" key="1">
    <source>
        <dbReference type="EMBL" id="KAI3703494.1"/>
    </source>
</evidence>
<comment type="caution">
    <text evidence="1">The sequence shown here is derived from an EMBL/GenBank/DDBJ whole genome shotgun (WGS) entry which is preliminary data.</text>
</comment>
<name>A0ACB9A1K4_9ASTR</name>
<keyword evidence="2" id="KW-1185">Reference proteome</keyword>
<proteinExistence type="predicted"/>